<comment type="caution">
    <text evidence="2">The sequence shown here is derived from an EMBL/GenBank/DDBJ whole genome shotgun (WGS) entry which is preliminary data.</text>
</comment>
<protein>
    <submittedName>
        <fullName evidence="2">Uncharacterized protein</fullName>
    </submittedName>
</protein>
<reference evidence="2 3" key="1">
    <citation type="journal article" date="2013" name="Genome Announc.">
        <title>Genome Sequences of Three hpAfrica2 Strains of Helicobacter pylori.</title>
        <authorList>
            <person name="Duncan S.S."/>
            <person name="Bertoli M.T."/>
            <person name="Kersulyte D."/>
            <person name="Valk P.L."/>
            <person name="Tamma S."/>
            <person name="Segal I."/>
            <person name="McClain M.S."/>
            <person name="Cover T.L."/>
            <person name="Berg D.E."/>
        </authorList>
    </citation>
    <scope>NUCLEOTIDE SEQUENCE [LARGE SCALE GENOMIC DNA]</scope>
    <source>
        <strain evidence="2 3">SouthAfrica50</strain>
    </source>
</reference>
<keyword evidence="1" id="KW-1133">Transmembrane helix</keyword>
<sequence>MQQESSLLFVRKLYFSLLVSLNFIVGRDKFSLNHFFFPNSSFEKVSFYP</sequence>
<evidence type="ECO:0000313" key="3">
    <source>
        <dbReference type="Proteomes" id="UP000015816"/>
    </source>
</evidence>
<dbReference type="Proteomes" id="UP000015816">
    <property type="component" value="Unassembled WGS sequence"/>
</dbReference>
<name>T2S9N0_HELPX</name>
<dbReference type="PATRIC" id="fig|1352357.3.peg.1715"/>
<keyword evidence="1" id="KW-0472">Membrane</keyword>
<keyword evidence="1" id="KW-0812">Transmembrane</keyword>
<dbReference type="EMBL" id="AVNI01000002">
    <property type="protein sequence ID" value="EQD89426.1"/>
    <property type="molecule type" value="Genomic_DNA"/>
</dbReference>
<evidence type="ECO:0000313" key="2">
    <source>
        <dbReference type="EMBL" id="EQD89426.1"/>
    </source>
</evidence>
<gene>
    <name evidence="2" type="ORF">HPSA50_1752</name>
</gene>
<evidence type="ECO:0000256" key="1">
    <source>
        <dbReference type="SAM" id="Phobius"/>
    </source>
</evidence>
<dbReference type="AlphaFoldDB" id="T2S9N0"/>
<organism evidence="2 3">
    <name type="scientific">Helicobacter pylori SouthAfrica50</name>
    <dbReference type="NCBI Taxonomy" id="1352357"/>
    <lineage>
        <taxon>Bacteria</taxon>
        <taxon>Pseudomonadati</taxon>
        <taxon>Campylobacterota</taxon>
        <taxon>Epsilonproteobacteria</taxon>
        <taxon>Campylobacterales</taxon>
        <taxon>Helicobacteraceae</taxon>
        <taxon>Helicobacter</taxon>
    </lineage>
</organism>
<accession>T2S9N0</accession>
<feature type="transmembrane region" description="Helical" evidence="1">
    <location>
        <begin position="6"/>
        <end position="25"/>
    </location>
</feature>
<proteinExistence type="predicted"/>